<evidence type="ECO:0000259" key="8">
    <source>
        <dbReference type="Pfam" id="PF03458"/>
    </source>
</evidence>
<feature type="domain" description="Glycine transporter" evidence="8">
    <location>
        <begin position="4"/>
        <end position="78"/>
    </location>
</feature>
<dbReference type="Proteomes" id="UP001500957">
    <property type="component" value="Unassembled WGS sequence"/>
</dbReference>
<evidence type="ECO:0000256" key="4">
    <source>
        <dbReference type="ARBA" id="ARBA00022692"/>
    </source>
</evidence>
<evidence type="ECO:0000256" key="3">
    <source>
        <dbReference type="ARBA" id="ARBA00022475"/>
    </source>
</evidence>
<comment type="similarity">
    <text evidence="2">Belongs to the UPF0126 family.</text>
</comment>
<evidence type="ECO:0000313" key="9">
    <source>
        <dbReference type="EMBL" id="GAA0610447.1"/>
    </source>
</evidence>
<evidence type="ECO:0000256" key="2">
    <source>
        <dbReference type="ARBA" id="ARBA00008193"/>
    </source>
</evidence>
<gene>
    <name evidence="9" type="ORF">GCM10009547_10600</name>
</gene>
<evidence type="ECO:0000313" key="10">
    <source>
        <dbReference type="Proteomes" id="UP001500957"/>
    </source>
</evidence>
<keyword evidence="3" id="KW-1003">Cell membrane</keyword>
<feature type="transmembrane region" description="Helical" evidence="7">
    <location>
        <begin position="61"/>
        <end position="81"/>
    </location>
</feature>
<feature type="transmembrane region" description="Helical" evidence="7">
    <location>
        <begin position="28"/>
        <end position="49"/>
    </location>
</feature>
<reference evidence="10" key="1">
    <citation type="journal article" date="2019" name="Int. J. Syst. Evol. Microbiol.">
        <title>The Global Catalogue of Microorganisms (GCM) 10K type strain sequencing project: providing services to taxonomists for standard genome sequencing and annotation.</title>
        <authorList>
            <consortium name="The Broad Institute Genomics Platform"/>
            <consortium name="The Broad Institute Genome Sequencing Center for Infectious Disease"/>
            <person name="Wu L."/>
            <person name="Ma J."/>
        </authorList>
    </citation>
    <scope>NUCLEOTIDE SEQUENCE [LARGE SCALE GENOMIC DNA]</scope>
    <source>
        <strain evidence="10">JCM 10671</strain>
    </source>
</reference>
<protein>
    <submittedName>
        <fullName evidence="9">Trimeric intracellular cation channel family protein</fullName>
    </submittedName>
</protein>
<comment type="subcellular location">
    <subcellularLocation>
        <location evidence="1">Cell membrane</location>
        <topology evidence="1">Multi-pass membrane protein</topology>
    </subcellularLocation>
</comment>
<name>A0ABP3RMD6_9ACTN</name>
<evidence type="ECO:0000256" key="1">
    <source>
        <dbReference type="ARBA" id="ARBA00004651"/>
    </source>
</evidence>
<organism evidence="9 10">
    <name type="scientific">Sporichthya brevicatena</name>
    <dbReference type="NCBI Taxonomy" id="171442"/>
    <lineage>
        <taxon>Bacteria</taxon>
        <taxon>Bacillati</taxon>
        <taxon>Actinomycetota</taxon>
        <taxon>Actinomycetes</taxon>
        <taxon>Sporichthyales</taxon>
        <taxon>Sporichthyaceae</taxon>
        <taxon>Sporichthya</taxon>
    </lineage>
</organism>
<dbReference type="Pfam" id="PF03458">
    <property type="entry name" value="Gly_transporter"/>
    <property type="match status" value="2"/>
</dbReference>
<evidence type="ECO:0000256" key="7">
    <source>
        <dbReference type="SAM" id="Phobius"/>
    </source>
</evidence>
<dbReference type="PANTHER" id="PTHR30506">
    <property type="entry name" value="INNER MEMBRANE PROTEIN"/>
    <property type="match status" value="1"/>
</dbReference>
<dbReference type="InterPro" id="IPR005115">
    <property type="entry name" value="Gly_transporter"/>
</dbReference>
<feature type="domain" description="Glycine transporter" evidence="8">
    <location>
        <begin position="90"/>
        <end position="162"/>
    </location>
</feature>
<keyword evidence="4 7" id="KW-0812">Transmembrane</keyword>
<comment type="caution">
    <text evidence="9">The sequence shown here is derived from an EMBL/GenBank/DDBJ whole genome shotgun (WGS) entry which is preliminary data.</text>
</comment>
<proteinExistence type="inferred from homology"/>
<keyword evidence="10" id="KW-1185">Reference proteome</keyword>
<evidence type="ECO:0000256" key="5">
    <source>
        <dbReference type="ARBA" id="ARBA00022989"/>
    </source>
</evidence>
<accession>A0ABP3RMD6</accession>
<dbReference type="PANTHER" id="PTHR30506:SF3">
    <property type="entry name" value="UPF0126 INNER MEMBRANE PROTEIN YADS-RELATED"/>
    <property type="match status" value="1"/>
</dbReference>
<keyword evidence="5 7" id="KW-1133">Transmembrane helix</keyword>
<evidence type="ECO:0000256" key="6">
    <source>
        <dbReference type="ARBA" id="ARBA00023136"/>
    </source>
</evidence>
<sequence>MLLTLDLLGIFVFALAGGLVAVRKELDVVGVLVLATVTALGGGLTRDVLIGAVPPPGLADWRYLMTPLAAGLFVFFFHPALHRLERPINYADAGGLGLFCVAGALKASDYGLNPLPAAMLGLVTAVGGGVMRDVLVREVPGILRRGELYATPALAGAIVAVVGTEAGLDHAAIGPPAAVVAIVWRMLAIHRGWMAPMPGPRDKSS</sequence>
<dbReference type="EMBL" id="BAAAHE010000008">
    <property type="protein sequence ID" value="GAA0610447.1"/>
    <property type="molecule type" value="Genomic_DNA"/>
</dbReference>
<dbReference type="RefSeq" id="WP_344602384.1">
    <property type="nucleotide sequence ID" value="NZ_BAAAHE010000008.1"/>
</dbReference>
<keyword evidence="6 7" id="KW-0472">Membrane</keyword>